<name>A0ABQ5IS54_9ASTR</name>
<dbReference type="Proteomes" id="UP001151760">
    <property type="component" value="Unassembled WGS sequence"/>
</dbReference>
<feature type="region of interest" description="Disordered" evidence="1">
    <location>
        <begin position="1"/>
        <end position="22"/>
    </location>
</feature>
<organism evidence="2 3">
    <name type="scientific">Tanacetum coccineum</name>
    <dbReference type="NCBI Taxonomy" id="301880"/>
    <lineage>
        <taxon>Eukaryota</taxon>
        <taxon>Viridiplantae</taxon>
        <taxon>Streptophyta</taxon>
        <taxon>Embryophyta</taxon>
        <taxon>Tracheophyta</taxon>
        <taxon>Spermatophyta</taxon>
        <taxon>Magnoliopsida</taxon>
        <taxon>eudicotyledons</taxon>
        <taxon>Gunneridae</taxon>
        <taxon>Pentapetalae</taxon>
        <taxon>asterids</taxon>
        <taxon>campanulids</taxon>
        <taxon>Asterales</taxon>
        <taxon>Asteraceae</taxon>
        <taxon>Asteroideae</taxon>
        <taxon>Anthemideae</taxon>
        <taxon>Anthemidinae</taxon>
        <taxon>Tanacetum</taxon>
    </lineage>
</organism>
<sequence length="229" mass="26285">MNPVRTLGDYSRPSHEGYRNTIELPKGNNMNDLRDFAKPVKAITLPQDVSNTSNHRHIELKNQVQRLMKAHLALTQPTQVNKVTTLCKICSAPHDTQYCMEDPKQAFVEYASSRTDEEGGLVSEFMASQDARLSKFKADFKRQKVNKPEVEQEEDNPKDTNSNPYPQPDPLAFITTKQEDDGEVMFIKIIQDDDEPQNEDLSEGEWATTEETVVEYFNTFPTRNELTYH</sequence>
<comment type="caution">
    <text evidence="2">The sequence shown here is derived from an EMBL/GenBank/DDBJ whole genome shotgun (WGS) entry which is preliminary data.</text>
</comment>
<accession>A0ABQ5IS54</accession>
<keyword evidence="3" id="KW-1185">Reference proteome</keyword>
<evidence type="ECO:0000256" key="1">
    <source>
        <dbReference type="SAM" id="MobiDB-lite"/>
    </source>
</evidence>
<reference evidence="2" key="2">
    <citation type="submission" date="2022-01" db="EMBL/GenBank/DDBJ databases">
        <authorList>
            <person name="Yamashiro T."/>
            <person name="Shiraishi A."/>
            <person name="Satake H."/>
            <person name="Nakayama K."/>
        </authorList>
    </citation>
    <scope>NUCLEOTIDE SEQUENCE</scope>
</reference>
<proteinExistence type="predicted"/>
<feature type="region of interest" description="Disordered" evidence="1">
    <location>
        <begin position="143"/>
        <end position="173"/>
    </location>
</feature>
<gene>
    <name evidence="2" type="ORF">Tco_1112137</name>
</gene>
<protein>
    <recommendedName>
        <fullName evidence="4">MAK10-like protein</fullName>
    </recommendedName>
</protein>
<feature type="non-terminal residue" evidence="2">
    <location>
        <position position="229"/>
    </location>
</feature>
<dbReference type="EMBL" id="BQNB010020998">
    <property type="protein sequence ID" value="GJU01799.1"/>
    <property type="molecule type" value="Genomic_DNA"/>
</dbReference>
<feature type="compositionally biased region" description="Basic and acidic residues" evidence="1">
    <location>
        <begin position="143"/>
        <end position="158"/>
    </location>
</feature>
<evidence type="ECO:0008006" key="4">
    <source>
        <dbReference type="Google" id="ProtNLM"/>
    </source>
</evidence>
<evidence type="ECO:0000313" key="2">
    <source>
        <dbReference type="EMBL" id="GJU01799.1"/>
    </source>
</evidence>
<evidence type="ECO:0000313" key="3">
    <source>
        <dbReference type="Proteomes" id="UP001151760"/>
    </source>
</evidence>
<reference evidence="2" key="1">
    <citation type="journal article" date="2022" name="Int. J. Mol. Sci.">
        <title>Draft Genome of Tanacetum Coccineum: Genomic Comparison of Closely Related Tanacetum-Family Plants.</title>
        <authorList>
            <person name="Yamashiro T."/>
            <person name="Shiraishi A."/>
            <person name="Nakayama K."/>
            <person name="Satake H."/>
        </authorList>
    </citation>
    <scope>NUCLEOTIDE SEQUENCE</scope>
</reference>